<dbReference type="RefSeq" id="WP_205100175.1">
    <property type="nucleotide sequence ID" value="NZ_CAJNAQ010000005.1"/>
</dbReference>
<proteinExistence type="predicted"/>
<dbReference type="AlphaFoldDB" id="A0A812F8R6"/>
<protein>
    <submittedName>
        <fullName evidence="1">Uncharacterized protein</fullName>
    </submittedName>
</protein>
<dbReference type="Proteomes" id="UP000655759">
    <property type="component" value="Unassembled WGS sequence"/>
</dbReference>
<dbReference type="EMBL" id="CAJNAQ010000005">
    <property type="protein sequence ID" value="CAE6499725.1"/>
    <property type="molecule type" value="Genomic_DNA"/>
</dbReference>
<gene>
    <name evidence="1" type="ORF">NUZ5A_50935</name>
</gene>
<accession>A0A812F8R6</accession>
<name>A0A812F8R6_9ARCH</name>
<sequence>MNKTMFAAVLSAGLLLFGVVATAFEFVPDAEAVKSKGTYLKDISTGKKHSNSKVCGMDLCNGLKQASTGLQKGQQSRNQ</sequence>
<organism evidence="1 2">
    <name type="scientific">Candidatus Nitrosotenuis uzonensis</name>
    <dbReference type="NCBI Taxonomy" id="1407055"/>
    <lineage>
        <taxon>Archaea</taxon>
        <taxon>Nitrososphaerota</taxon>
        <taxon>Candidatus Nitrosotenuis</taxon>
    </lineage>
</organism>
<comment type="caution">
    <text evidence="1">The sequence shown here is derived from an EMBL/GenBank/DDBJ whole genome shotgun (WGS) entry which is preliminary data.</text>
</comment>
<evidence type="ECO:0000313" key="2">
    <source>
        <dbReference type="Proteomes" id="UP000655759"/>
    </source>
</evidence>
<evidence type="ECO:0000313" key="1">
    <source>
        <dbReference type="EMBL" id="CAE6499725.1"/>
    </source>
</evidence>
<reference evidence="1" key="1">
    <citation type="submission" date="2021-02" db="EMBL/GenBank/DDBJ databases">
        <authorList>
            <person name="Han P."/>
        </authorList>
    </citation>
    <scope>NUCLEOTIDE SEQUENCE</scope>
    <source>
        <strain evidence="1">Candidatus Nitrosotenuis uzonensis 5A</strain>
    </source>
</reference>